<evidence type="ECO:0000256" key="1">
    <source>
        <dbReference type="ARBA" id="ARBA00022737"/>
    </source>
</evidence>
<dbReference type="InterPro" id="IPR027417">
    <property type="entry name" value="P-loop_NTPase"/>
</dbReference>
<gene>
    <name evidence="3" type="ORF">GGX14DRAFT_370413</name>
</gene>
<name>A0AAD6Y5E7_9AGAR</name>
<evidence type="ECO:0000259" key="2">
    <source>
        <dbReference type="Pfam" id="PF24883"/>
    </source>
</evidence>
<organism evidence="3 4">
    <name type="scientific">Mycena pura</name>
    <dbReference type="NCBI Taxonomy" id="153505"/>
    <lineage>
        <taxon>Eukaryota</taxon>
        <taxon>Fungi</taxon>
        <taxon>Dikarya</taxon>
        <taxon>Basidiomycota</taxon>
        <taxon>Agaricomycotina</taxon>
        <taxon>Agaricomycetes</taxon>
        <taxon>Agaricomycetidae</taxon>
        <taxon>Agaricales</taxon>
        <taxon>Marasmiineae</taxon>
        <taxon>Mycenaceae</taxon>
        <taxon>Mycena</taxon>
    </lineage>
</organism>
<dbReference type="SUPFAM" id="SSF52540">
    <property type="entry name" value="P-loop containing nucleoside triphosphate hydrolases"/>
    <property type="match status" value="1"/>
</dbReference>
<dbReference type="EMBL" id="JARJCW010000055">
    <property type="protein sequence ID" value="KAJ7202362.1"/>
    <property type="molecule type" value="Genomic_DNA"/>
</dbReference>
<keyword evidence="4" id="KW-1185">Reference proteome</keyword>
<dbReference type="PANTHER" id="PTHR10039">
    <property type="entry name" value="AMELOGENIN"/>
    <property type="match status" value="1"/>
</dbReference>
<proteinExistence type="predicted"/>
<dbReference type="Pfam" id="PF24883">
    <property type="entry name" value="NPHP3_N"/>
    <property type="match status" value="1"/>
</dbReference>
<evidence type="ECO:0000313" key="4">
    <source>
        <dbReference type="Proteomes" id="UP001219525"/>
    </source>
</evidence>
<feature type="domain" description="Nephrocystin 3-like N-terminal" evidence="2">
    <location>
        <begin position="62"/>
        <end position="211"/>
    </location>
</feature>
<dbReference type="InterPro" id="IPR056884">
    <property type="entry name" value="NPHP3-like_N"/>
</dbReference>
<comment type="caution">
    <text evidence="3">The sequence shown here is derived from an EMBL/GenBank/DDBJ whole genome shotgun (WGS) entry which is preliminary data.</text>
</comment>
<dbReference type="Proteomes" id="UP001219525">
    <property type="component" value="Unassembled WGS sequence"/>
</dbReference>
<dbReference type="AlphaFoldDB" id="A0AAD6Y5E7"/>
<sequence>DWNNKTRFEGLHILHRAAANDAFHDSAERFPQPRCHPETRTKMLSVLDNWTRGYGPARHWTDRILWLNGPAGAGKSAVAQSLCLQLEAQGRLGASFFFKRGNASRGNGNKLFPTMAYQLAIHLPQLRGAITQIVEKDPSILDRSLSVQMEQLIIKPCQMHLSGHRASEPVPIIVDGLDECTGQEVQQEILRSIGESLRDQSLCLRFLIASRPEAHIQEIFTDSLSMLHIDFPIDQSFDDVRKFLQVEFSRIHRDHHRTMASVPLPWPTVEITNQLVEKSSGHFIYASTVIKFIDDRNFRPTERLSRIMGSDQPRGSRTPFSALDDLYTQILSEATVDRPHVFELLAVIAAEIDLPIRSIELLLDWQSNEVSLVLRGLRSLVGEDYRAITGEGKDLLGLKFIMPPSWIFYKMRNDQKHSL</sequence>
<evidence type="ECO:0000313" key="3">
    <source>
        <dbReference type="EMBL" id="KAJ7202362.1"/>
    </source>
</evidence>
<reference evidence="3" key="1">
    <citation type="submission" date="2023-03" db="EMBL/GenBank/DDBJ databases">
        <title>Massive genome expansion in bonnet fungi (Mycena s.s.) driven by repeated elements and novel gene families across ecological guilds.</title>
        <authorList>
            <consortium name="Lawrence Berkeley National Laboratory"/>
            <person name="Harder C.B."/>
            <person name="Miyauchi S."/>
            <person name="Viragh M."/>
            <person name="Kuo A."/>
            <person name="Thoen E."/>
            <person name="Andreopoulos B."/>
            <person name="Lu D."/>
            <person name="Skrede I."/>
            <person name="Drula E."/>
            <person name="Henrissat B."/>
            <person name="Morin E."/>
            <person name="Kohler A."/>
            <person name="Barry K."/>
            <person name="LaButti K."/>
            <person name="Morin E."/>
            <person name="Salamov A."/>
            <person name="Lipzen A."/>
            <person name="Mereny Z."/>
            <person name="Hegedus B."/>
            <person name="Baldrian P."/>
            <person name="Stursova M."/>
            <person name="Weitz H."/>
            <person name="Taylor A."/>
            <person name="Grigoriev I.V."/>
            <person name="Nagy L.G."/>
            <person name="Martin F."/>
            <person name="Kauserud H."/>
        </authorList>
    </citation>
    <scope>NUCLEOTIDE SEQUENCE</scope>
    <source>
        <strain evidence="3">9144</strain>
    </source>
</reference>
<dbReference type="Gene3D" id="3.40.50.300">
    <property type="entry name" value="P-loop containing nucleotide triphosphate hydrolases"/>
    <property type="match status" value="1"/>
</dbReference>
<accession>A0AAD6Y5E7</accession>
<protein>
    <recommendedName>
        <fullName evidence="2">Nephrocystin 3-like N-terminal domain-containing protein</fullName>
    </recommendedName>
</protein>
<keyword evidence="1" id="KW-0677">Repeat</keyword>
<feature type="non-terminal residue" evidence="3">
    <location>
        <position position="419"/>
    </location>
</feature>
<dbReference type="PANTHER" id="PTHR10039:SF14">
    <property type="entry name" value="NACHT DOMAIN-CONTAINING PROTEIN"/>
    <property type="match status" value="1"/>
</dbReference>